<keyword evidence="2" id="KW-0067">ATP-binding</keyword>
<evidence type="ECO:0000259" key="1">
    <source>
        <dbReference type="Pfam" id="PF19975"/>
    </source>
</evidence>
<evidence type="ECO:0000313" key="2">
    <source>
        <dbReference type="EMBL" id="QOD71496.1"/>
    </source>
</evidence>
<proteinExistence type="predicted"/>
<dbReference type="InterPro" id="IPR045530">
    <property type="entry name" value="DO-GTPase1"/>
</dbReference>
<sequence>MKNSILIIGESGVGKTHFGAQLLMRLQQNLGQLSMDGAATNLEPFIEAMDRLNEGVTAEHTPLKTYVESVWPVKSKNGYRGQMIWPDYAGEQVSNIVISHNISNEWHQRIVDSSSWIIIIRPHLYRVSADILSKPSENNSDLNSPTDTGELSDQSRFIELLQIFLYLHSKSNPNSKTPKVCFLISCWDELNSKAKPFEFLREHLPMLSEFIHSKWERPLIMGLSALGKSLDKKINDSEYQTSGPEKFGYVVEVDGIHNSDLTLPINYLIE</sequence>
<dbReference type="Pfam" id="PF19975">
    <property type="entry name" value="DO-GTPase1"/>
    <property type="match status" value="1"/>
</dbReference>
<dbReference type="GO" id="GO:0005524">
    <property type="term" value="F:ATP binding"/>
    <property type="evidence" value="ECO:0007669"/>
    <property type="project" value="UniProtKB-KW"/>
</dbReference>
<dbReference type="EMBL" id="CP061828">
    <property type="protein sequence ID" value="QOD71496.1"/>
    <property type="molecule type" value="Genomic_DNA"/>
</dbReference>
<dbReference type="Proteomes" id="UP000516672">
    <property type="component" value="Chromosome"/>
</dbReference>
<reference evidence="3" key="2">
    <citation type="submission" date="2020-10" db="EMBL/GenBank/DDBJ databases">
        <title>Clinical and molecular characterization of Acinetobacter seifertii in Taiwan.</title>
        <authorList>
            <person name="Li L.-H."/>
            <person name="Yang Y.-S."/>
            <person name="Sun J.-R."/>
            <person name="Huang T.-W."/>
            <person name="Huang W.-C."/>
            <person name="Wang Y.-C."/>
            <person name="Kuo T.-H."/>
            <person name="Kuo S.-C."/>
            <person name="Chen T.-L."/>
        </authorList>
    </citation>
    <scope>NUCLEOTIDE SEQUENCE [LARGE SCALE GENOMIC DNA]</scope>
    <source>
        <strain evidence="3">AS42</strain>
    </source>
</reference>
<feature type="domain" description="Double-GTPase 1" evidence="1">
    <location>
        <begin position="6"/>
        <end position="266"/>
    </location>
</feature>
<dbReference type="AlphaFoldDB" id="A0A7H2T4Z8"/>
<gene>
    <name evidence="2" type="ORF">IC779_10215</name>
</gene>
<protein>
    <submittedName>
        <fullName evidence="2">ATP-binding protein</fullName>
    </submittedName>
</protein>
<organism evidence="2 3">
    <name type="scientific">Acinetobacter seifertii</name>
    <dbReference type="NCBI Taxonomy" id="1530123"/>
    <lineage>
        <taxon>Bacteria</taxon>
        <taxon>Pseudomonadati</taxon>
        <taxon>Pseudomonadota</taxon>
        <taxon>Gammaproteobacteria</taxon>
        <taxon>Moraxellales</taxon>
        <taxon>Moraxellaceae</taxon>
        <taxon>Acinetobacter</taxon>
        <taxon>Acinetobacter calcoaceticus/baumannii complex</taxon>
    </lineage>
</organism>
<reference evidence="2 3" key="1">
    <citation type="submission" date="2020-09" db="EMBL/GenBank/DDBJ databases">
        <authorList>
            <person name="Chen F.-J."/>
            <person name="Lee Y.-T."/>
        </authorList>
    </citation>
    <scope>NUCLEOTIDE SEQUENCE [LARGE SCALE GENOMIC DNA]</scope>
    <source>
        <strain evidence="2 3">AS42</strain>
    </source>
</reference>
<keyword evidence="2" id="KW-0547">Nucleotide-binding</keyword>
<accession>A0A7H2T4Z8</accession>
<name>A0A7H2T4Z8_9GAMM</name>
<evidence type="ECO:0000313" key="3">
    <source>
        <dbReference type="Proteomes" id="UP000516672"/>
    </source>
</evidence>
<dbReference type="RefSeq" id="WP_009518271.1">
    <property type="nucleotide sequence ID" value="NZ_CP061568.1"/>
</dbReference>